<organism evidence="1 2">
    <name type="scientific">Pseudomonas putida</name>
    <name type="common">Arthrobacter siderocapsulatus</name>
    <dbReference type="NCBI Taxonomy" id="303"/>
    <lineage>
        <taxon>Bacteria</taxon>
        <taxon>Pseudomonadati</taxon>
        <taxon>Pseudomonadota</taxon>
        <taxon>Gammaproteobacteria</taxon>
        <taxon>Pseudomonadales</taxon>
        <taxon>Pseudomonadaceae</taxon>
        <taxon>Pseudomonas</taxon>
    </lineage>
</organism>
<dbReference type="Gene3D" id="3.55.50.10">
    <property type="entry name" value="Baseplate protein-like domains"/>
    <property type="match status" value="1"/>
</dbReference>
<evidence type="ECO:0000313" key="2">
    <source>
        <dbReference type="Proteomes" id="UP000237378"/>
    </source>
</evidence>
<proteinExistence type="predicted"/>
<dbReference type="Pfam" id="PF05954">
    <property type="entry name" value="Phage_GPD"/>
    <property type="match status" value="1"/>
</dbReference>
<reference evidence="1 2" key="1">
    <citation type="submission" date="2016-08" db="EMBL/GenBank/DDBJ databases">
        <authorList>
            <person name="Seilhamer J.J."/>
        </authorList>
    </citation>
    <scope>NUCLEOTIDE SEQUENCE [LARGE SCALE GENOMIC DNA]</scope>
    <source>
        <strain evidence="1 2">KH-18-2</strain>
    </source>
</reference>
<dbReference type="AlphaFoldDB" id="A0A2S3XBK6"/>
<comment type="caution">
    <text evidence="1">The sequence shown here is derived from an EMBL/GenBank/DDBJ whole genome shotgun (WGS) entry which is preliminary data.</text>
</comment>
<name>A0A2S3XBK6_PSEPU</name>
<dbReference type="EMBL" id="MING01000019">
    <property type="protein sequence ID" value="POG12985.1"/>
    <property type="molecule type" value="Genomic_DNA"/>
</dbReference>
<dbReference type="Proteomes" id="UP000237378">
    <property type="component" value="Unassembled WGS sequence"/>
</dbReference>
<reference evidence="1 2" key="2">
    <citation type="submission" date="2018-03" db="EMBL/GenBank/DDBJ databases">
        <title>Draft genome of Pseudomonas putida strain KH-18-2.</title>
        <authorList>
            <person name="Yoshizawa S."/>
            <person name="Khan N.H."/>
            <person name="Nishimura M."/>
            <person name="Chiura H.X."/>
            <person name="Ogura Y."/>
            <person name="Hayashi T."/>
            <person name="Kogure K."/>
        </authorList>
    </citation>
    <scope>NUCLEOTIDE SEQUENCE [LARGE SCALE GENOMIC DNA]</scope>
    <source>
        <strain evidence="1 2">KH-18-2</strain>
    </source>
</reference>
<evidence type="ECO:0000313" key="1">
    <source>
        <dbReference type="EMBL" id="POG12985.1"/>
    </source>
</evidence>
<sequence>MTTAGFEAVGCFTFYFNTGPGEIAEDSGVPLKSMPGQHVSIRIELAEGGAQYITGYLTRFASIGSDGGMARYSANLNPWFSMLKNRVDTRIF</sequence>
<accession>A0A2S3XBK6</accession>
<gene>
    <name evidence="1" type="ORF">BGP82_00545</name>
</gene>
<protein>
    <submittedName>
        <fullName evidence="1">Uncharacterized protein</fullName>
    </submittedName>
</protein>
<dbReference type="SUPFAM" id="SSF69279">
    <property type="entry name" value="Phage tail proteins"/>
    <property type="match status" value="1"/>
</dbReference>
<dbReference type="Gene3D" id="2.30.110.50">
    <property type="match status" value="1"/>
</dbReference>